<feature type="transmembrane region" description="Helical" evidence="3">
    <location>
        <begin position="582"/>
        <end position="602"/>
    </location>
</feature>
<dbReference type="Proteomes" id="UP001054820">
    <property type="component" value="Chromosome"/>
</dbReference>
<dbReference type="EMBL" id="AP024202">
    <property type="protein sequence ID" value="BCN94105.1"/>
    <property type="molecule type" value="Genomic_DNA"/>
</dbReference>
<dbReference type="PANTHER" id="PTHR45138">
    <property type="entry name" value="REGULATORY COMPONENTS OF SENSORY TRANSDUCTION SYSTEM"/>
    <property type="match status" value="1"/>
</dbReference>
<dbReference type="Gene3D" id="3.40.190.10">
    <property type="entry name" value="Periplasmic binding protein-like II"/>
    <property type="match status" value="4"/>
</dbReference>
<dbReference type="SUPFAM" id="SSF55073">
    <property type="entry name" value="Nucleotide cyclase"/>
    <property type="match status" value="1"/>
</dbReference>
<evidence type="ECO:0000313" key="6">
    <source>
        <dbReference type="EMBL" id="BCN94105.1"/>
    </source>
</evidence>
<accession>A0ABN6CY94</accession>
<dbReference type="CDD" id="cd01949">
    <property type="entry name" value="GGDEF"/>
    <property type="match status" value="1"/>
</dbReference>
<dbReference type="SMART" id="SM00267">
    <property type="entry name" value="GGDEF"/>
    <property type="match status" value="1"/>
</dbReference>
<keyword evidence="3" id="KW-0472">Membrane</keyword>
<reference evidence="6" key="1">
    <citation type="journal article" date="2022" name="Arch. Microbiol.">
        <title>Thiomicrorhabdus immobilis sp. nov., a mesophilic sulfur-oxidizing bacterium isolated from sediment of a brackish lake in northern Japan.</title>
        <authorList>
            <person name="Kojima H."/>
            <person name="Mochizuki J."/>
            <person name="Kanda M."/>
            <person name="Watanabe T."/>
            <person name="Fukui M."/>
        </authorList>
    </citation>
    <scope>NUCLEOTIDE SEQUENCE</scope>
    <source>
        <strain evidence="6">Am19</strain>
    </source>
</reference>
<keyword evidence="3" id="KW-0812">Transmembrane</keyword>
<sequence length="805" mass="91588">MRAKLSKPPLLFAIFLICLFTNRLTLANTDTMTPSDTTPSTTQQLEPISLQLKWQNQFQFAGYYAAKIKGYYAAEGLDVTIKPRDPFKNNIQQVIDGESEYGIADSMMMLYQAKGAPITIVAPIFQHSPQVIITLKSSGIDSLFDLTGKNIAFYQKDTDGFPLLAMMKHNHITPNLDRMIIKAGPDMLTKGQIQAYPAYLSNEPYFFYKNGIEINIFHPMNYGVDLYGDLIFTHNDELKNHPERVLAFKRASIKGWDYALKHKEEIINYLINELKVNKSYEHLMYEARVIEEAIQPNTMPIGTLDKGRLDFIHRLFVDHQLIDKDFDVSKGIYQKEVHRLTLTEKETAWIREHPVVHVAVDNNWAPIEFVDNKGQYTGIANEYFIYLKSLTGIEFKPAAELSWQEAVQQVKDNKLDMYSAVINTPERGRYVNFTQPYLNFPMVIATQKGENFIKDLSTLSDKTIAVVDGYAAHELLKTHFPKLNLYLVDNPQKGLEAVSQGLAYGYVDNVAVIGYLIRSTGLPNLQISGETPFKADVSMAIRKDWPELHSILNKALASIDSQTQTKLNNPWLQVDYKQEIEWNRVFLILTPIVIGLLIILLYNRKLRNLNQQLTTSNKQLVNTQKTLEITNDKLAQLNITDFLTGAYNRSHIDHILNTEINRSNRQLSPVSIMLIDLDNFKKINDTYGHLTGDEVLKAISHDIKQHIRSSDTFGRWGGEEFMLICPATDSQQAQVIADKVLHSVKKIGFREGFTQTLSIGVATYSLDEPLLKFVARADDALYQAKNTGKDKVVSAESLQELPEFE</sequence>
<dbReference type="NCBIfam" id="TIGR00254">
    <property type="entry name" value="GGDEF"/>
    <property type="match status" value="1"/>
</dbReference>
<dbReference type="InterPro" id="IPR000160">
    <property type="entry name" value="GGDEF_dom"/>
</dbReference>
<dbReference type="CDD" id="cd01007">
    <property type="entry name" value="PBP2_BvgS_HisK_like"/>
    <property type="match status" value="1"/>
</dbReference>
<evidence type="ECO:0000259" key="5">
    <source>
        <dbReference type="PROSITE" id="PS50887"/>
    </source>
</evidence>
<dbReference type="InterPro" id="IPR043128">
    <property type="entry name" value="Rev_trsase/Diguanyl_cyclase"/>
</dbReference>
<dbReference type="RefSeq" id="WP_237261579.1">
    <property type="nucleotide sequence ID" value="NZ_AP024202.1"/>
</dbReference>
<dbReference type="InterPro" id="IPR050469">
    <property type="entry name" value="Diguanylate_Cyclase"/>
</dbReference>
<proteinExistence type="predicted"/>
<feature type="chain" id="PRO_5046217421" description="diguanylate cyclase" evidence="4">
    <location>
        <begin position="28"/>
        <end position="805"/>
    </location>
</feature>
<gene>
    <name evidence="6" type="ORF">THMIRHAM_18900</name>
</gene>
<keyword evidence="3" id="KW-1133">Transmembrane helix</keyword>
<dbReference type="SMART" id="SM00062">
    <property type="entry name" value="PBPb"/>
    <property type="match status" value="1"/>
</dbReference>
<evidence type="ECO:0000256" key="3">
    <source>
        <dbReference type="SAM" id="Phobius"/>
    </source>
</evidence>
<dbReference type="Pfam" id="PF09084">
    <property type="entry name" value="NMT1"/>
    <property type="match status" value="1"/>
</dbReference>
<organism evidence="6 7">
    <name type="scientific">Thiomicrorhabdus immobilis</name>
    <dbReference type="NCBI Taxonomy" id="2791037"/>
    <lineage>
        <taxon>Bacteria</taxon>
        <taxon>Pseudomonadati</taxon>
        <taxon>Pseudomonadota</taxon>
        <taxon>Gammaproteobacteria</taxon>
        <taxon>Thiotrichales</taxon>
        <taxon>Piscirickettsiaceae</taxon>
        <taxon>Thiomicrorhabdus</taxon>
    </lineage>
</organism>
<dbReference type="Pfam" id="PF00497">
    <property type="entry name" value="SBP_bac_3"/>
    <property type="match status" value="1"/>
</dbReference>
<dbReference type="Pfam" id="PF00990">
    <property type="entry name" value="GGDEF"/>
    <property type="match status" value="1"/>
</dbReference>
<protein>
    <recommendedName>
        <fullName evidence="1">diguanylate cyclase</fullName>
        <ecNumber evidence="1">2.7.7.65</ecNumber>
    </recommendedName>
</protein>
<dbReference type="SUPFAM" id="SSF53850">
    <property type="entry name" value="Periplasmic binding protein-like II"/>
    <property type="match status" value="2"/>
</dbReference>
<dbReference type="PROSITE" id="PS50887">
    <property type="entry name" value="GGDEF"/>
    <property type="match status" value="1"/>
</dbReference>
<feature type="domain" description="GGDEF" evidence="5">
    <location>
        <begin position="668"/>
        <end position="797"/>
    </location>
</feature>
<dbReference type="PANTHER" id="PTHR45138:SF9">
    <property type="entry name" value="DIGUANYLATE CYCLASE DGCM-RELATED"/>
    <property type="match status" value="1"/>
</dbReference>
<name>A0ABN6CY94_9GAMM</name>
<evidence type="ECO:0000256" key="2">
    <source>
        <dbReference type="ARBA" id="ARBA00034247"/>
    </source>
</evidence>
<feature type="signal peptide" evidence="4">
    <location>
        <begin position="1"/>
        <end position="27"/>
    </location>
</feature>
<keyword evidence="7" id="KW-1185">Reference proteome</keyword>
<evidence type="ECO:0000256" key="1">
    <source>
        <dbReference type="ARBA" id="ARBA00012528"/>
    </source>
</evidence>
<comment type="catalytic activity">
    <reaction evidence="2">
        <text>2 GTP = 3',3'-c-di-GMP + 2 diphosphate</text>
        <dbReference type="Rhea" id="RHEA:24898"/>
        <dbReference type="ChEBI" id="CHEBI:33019"/>
        <dbReference type="ChEBI" id="CHEBI:37565"/>
        <dbReference type="ChEBI" id="CHEBI:58805"/>
        <dbReference type="EC" id="2.7.7.65"/>
    </reaction>
</comment>
<dbReference type="InterPro" id="IPR029787">
    <property type="entry name" value="Nucleotide_cyclase"/>
</dbReference>
<dbReference type="InterPro" id="IPR001638">
    <property type="entry name" value="Solute-binding_3/MltF_N"/>
</dbReference>
<evidence type="ECO:0000256" key="4">
    <source>
        <dbReference type="SAM" id="SignalP"/>
    </source>
</evidence>
<dbReference type="InterPro" id="IPR015168">
    <property type="entry name" value="SsuA/THI5"/>
</dbReference>
<evidence type="ECO:0000313" key="7">
    <source>
        <dbReference type="Proteomes" id="UP001054820"/>
    </source>
</evidence>
<keyword evidence="4" id="KW-0732">Signal</keyword>
<dbReference type="EC" id="2.7.7.65" evidence="1"/>
<dbReference type="Gene3D" id="3.30.70.270">
    <property type="match status" value="1"/>
</dbReference>